<evidence type="ECO:0000256" key="2">
    <source>
        <dbReference type="ARBA" id="ARBA00022485"/>
    </source>
</evidence>
<feature type="domain" description="4Fe-4S ferredoxin-type" evidence="9">
    <location>
        <begin position="229"/>
        <end position="258"/>
    </location>
</feature>
<keyword evidence="8" id="KW-0812">Transmembrane</keyword>
<evidence type="ECO:0000256" key="1">
    <source>
        <dbReference type="ARBA" id="ARBA00022448"/>
    </source>
</evidence>
<protein>
    <submittedName>
        <fullName evidence="10">Quinol dehydrogenase ferredoxin subunit NapH</fullName>
    </submittedName>
</protein>
<dbReference type="Proteomes" id="UP001210261">
    <property type="component" value="Unassembled WGS sequence"/>
</dbReference>
<feature type="transmembrane region" description="Helical" evidence="8">
    <location>
        <begin position="122"/>
        <end position="140"/>
    </location>
</feature>
<keyword evidence="5" id="KW-0249">Electron transport</keyword>
<dbReference type="PANTHER" id="PTHR30176:SF3">
    <property type="entry name" value="FERREDOXIN-TYPE PROTEIN NAPH"/>
    <property type="match status" value="1"/>
</dbReference>
<gene>
    <name evidence="10" type="primary">napH</name>
    <name evidence="10" type="ORF">PF021_02385</name>
</gene>
<dbReference type="Gene3D" id="3.30.70.20">
    <property type="match status" value="1"/>
</dbReference>
<keyword evidence="4" id="KW-0677">Repeat</keyword>
<dbReference type="InterPro" id="IPR017900">
    <property type="entry name" value="4Fe4S_Fe_S_CS"/>
</dbReference>
<dbReference type="NCBIfam" id="NF007013">
    <property type="entry name" value="PRK09477.1"/>
    <property type="match status" value="1"/>
</dbReference>
<evidence type="ECO:0000313" key="11">
    <source>
        <dbReference type="Proteomes" id="UP001210261"/>
    </source>
</evidence>
<dbReference type="NCBIfam" id="TIGR02163">
    <property type="entry name" value="napH"/>
    <property type="match status" value="1"/>
</dbReference>
<evidence type="ECO:0000256" key="8">
    <source>
        <dbReference type="SAM" id="Phobius"/>
    </source>
</evidence>
<feature type="transmembrane region" description="Helical" evidence="8">
    <location>
        <begin position="52"/>
        <end position="78"/>
    </location>
</feature>
<dbReference type="RefSeq" id="WP_271020802.1">
    <property type="nucleotide sequence ID" value="NZ_JAQHXR010000001.1"/>
</dbReference>
<dbReference type="InterPro" id="IPR011886">
    <property type="entry name" value="NapH_MauN"/>
</dbReference>
<evidence type="ECO:0000256" key="5">
    <source>
        <dbReference type="ARBA" id="ARBA00022982"/>
    </source>
</evidence>
<keyword evidence="7" id="KW-0411">Iron-sulfur</keyword>
<accession>A0ABT4VD31</accession>
<keyword evidence="11" id="KW-1185">Reference proteome</keyword>
<feature type="transmembrane region" description="Helical" evidence="8">
    <location>
        <begin position="12"/>
        <end position="32"/>
    </location>
</feature>
<dbReference type="Pfam" id="PF13237">
    <property type="entry name" value="Fer4_10"/>
    <property type="match status" value="1"/>
</dbReference>
<dbReference type="InterPro" id="IPR051684">
    <property type="entry name" value="Electron_Trans/Redox"/>
</dbReference>
<dbReference type="PROSITE" id="PS00198">
    <property type="entry name" value="4FE4S_FER_1"/>
    <property type="match status" value="2"/>
</dbReference>
<organism evidence="10 11">
    <name type="scientific">Helicobacter ibis</name>
    <dbReference type="NCBI Taxonomy" id="2962633"/>
    <lineage>
        <taxon>Bacteria</taxon>
        <taxon>Pseudomonadati</taxon>
        <taxon>Campylobacterota</taxon>
        <taxon>Epsilonproteobacteria</taxon>
        <taxon>Campylobacterales</taxon>
        <taxon>Helicobacteraceae</taxon>
        <taxon>Helicobacter</taxon>
    </lineage>
</organism>
<sequence length="261" mass="29096">MRKYRFLILRRFIQCLILSLYMLGSYYGVKILQGNLSGSLLFETIPLSDPFALLQLFFSGAIVGLNSLLGGLIIILFYGIFFGRAFCSFVCPMNLISDLASFVRKTLKIRGSLFVISRNTRYVVFGLSLVLSFIFGIPAFENISPITHIHRGLVFGIGFGGFIVLSVFLFDIAIKHGFCGHVCPLGAFYSLVSKFSILRVKYDLESCTKCMECKNICPENQVLDLITHHSGRVTSGECILCGRCIEVCGDNALEFSIIKEK</sequence>
<dbReference type="PANTHER" id="PTHR30176">
    <property type="entry name" value="FERREDOXIN-TYPE PROTEIN NAPH"/>
    <property type="match status" value="1"/>
</dbReference>
<dbReference type="SUPFAM" id="SSF54862">
    <property type="entry name" value="4Fe-4S ferredoxins"/>
    <property type="match status" value="1"/>
</dbReference>
<dbReference type="PROSITE" id="PS51379">
    <property type="entry name" value="4FE4S_FER_2"/>
    <property type="match status" value="2"/>
</dbReference>
<keyword evidence="6" id="KW-0408">Iron</keyword>
<feature type="transmembrane region" description="Helical" evidence="8">
    <location>
        <begin position="152"/>
        <end position="174"/>
    </location>
</feature>
<dbReference type="InterPro" id="IPR017896">
    <property type="entry name" value="4Fe4S_Fe-S-bd"/>
</dbReference>
<evidence type="ECO:0000259" key="9">
    <source>
        <dbReference type="PROSITE" id="PS51379"/>
    </source>
</evidence>
<evidence type="ECO:0000256" key="7">
    <source>
        <dbReference type="ARBA" id="ARBA00023014"/>
    </source>
</evidence>
<comment type="caution">
    <text evidence="10">The sequence shown here is derived from an EMBL/GenBank/DDBJ whole genome shotgun (WGS) entry which is preliminary data.</text>
</comment>
<keyword evidence="3" id="KW-0479">Metal-binding</keyword>
<reference evidence="10 11" key="1">
    <citation type="submission" date="2023-01" db="EMBL/GenBank/DDBJ databases">
        <title>Description of Helicobacter ibis sp. nov. isolated from faecal droppings of black-faced ibis (Theristicus melanopis).</title>
        <authorList>
            <person name="Lopez-Cantillo M."/>
            <person name="Vidal-Veuthey B."/>
            <person name="Mella A."/>
            <person name="De La Haba R."/>
            <person name="Collado L."/>
        </authorList>
    </citation>
    <scope>NUCLEOTIDE SEQUENCE [LARGE SCALE GENOMIC DNA]</scope>
    <source>
        <strain evidence="10 11">A82</strain>
    </source>
</reference>
<dbReference type="Pfam" id="PF12801">
    <property type="entry name" value="Fer4_5"/>
    <property type="match status" value="2"/>
</dbReference>
<name>A0ABT4VD31_9HELI</name>
<evidence type="ECO:0000256" key="6">
    <source>
        <dbReference type="ARBA" id="ARBA00023004"/>
    </source>
</evidence>
<keyword evidence="1" id="KW-0813">Transport</keyword>
<dbReference type="EMBL" id="JAQHXR010000001">
    <property type="protein sequence ID" value="MDA3968517.1"/>
    <property type="molecule type" value="Genomic_DNA"/>
</dbReference>
<evidence type="ECO:0000256" key="3">
    <source>
        <dbReference type="ARBA" id="ARBA00022723"/>
    </source>
</evidence>
<proteinExistence type="predicted"/>
<keyword evidence="2" id="KW-0004">4Fe-4S</keyword>
<evidence type="ECO:0000256" key="4">
    <source>
        <dbReference type="ARBA" id="ARBA00022737"/>
    </source>
</evidence>
<keyword evidence="8" id="KW-0472">Membrane</keyword>
<feature type="domain" description="4Fe-4S ferredoxin-type" evidence="9">
    <location>
        <begin position="198"/>
        <end position="228"/>
    </location>
</feature>
<keyword evidence="8" id="KW-1133">Transmembrane helix</keyword>
<evidence type="ECO:0000313" key="10">
    <source>
        <dbReference type="EMBL" id="MDA3968517.1"/>
    </source>
</evidence>